<accession>A0A345NMZ9</accession>
<sequence>MIMPRPPRPVARTATTLSPSFPPVRRDGRRHPVRRQRRGWAAVLVGYLLLLGVVGLWATAVDVPVRAQLDGGLAWLADHGVAGVRYAHVEAVANLCLFLPLGALLAGLLPDRPWWVAGPAGLLLSAAVEVAQTGLAGRTPSLRDIALNTAGALLGAALVRLWATLRRTAEHR</sequence>
<dbReference type="OrthoDB" id="38829at85021"/>
<evidence type="ECO:0000313" key="4">
    <source>
        <dbReference type="EMBL" id="AXH96407.1"/>
    </source>
</evidence>
<dbReference type="AlphaFoldDB" id="A0A345NMZ9"/>
<proteinExistence type="predicted"/>
<dbReference type="EMBL" id="CP031229">
    <property type="protein sequence ID" value="AXH96407.1"/>
    <property type="molecule type" value="Genomic_DNA"/>
</dbReference>
<feature type="transmembrane region" description="Helical" evidence="2">
    <location>
        <begin position="114"/>
        <end position="133"/>
    </location>
</feature>
<keyword evidence="2" id="KW-1133">Transmembrane helix</keyword>
<feature type="region of interest" description="Disordered" evidence="1">
    <location>
        <begin position="1"/>
        <end position="32"/>
    </location>
</feature>
<name>A0A345NMZ9_9MICO</name>
<evidence type="ECO:0000259" key="3">
    <source>
        <dbReference type="Pfam" id="PF04892"/>
    </source>
</evidence>
<gene>
    <name evidence="4" type="ORF">DV701_10020</name>
</gene>
<evidence type="ECO:0000256" key="2">
    <source>
        <dbReference type="SAM" id="Phobius"/>
    </source>
</evidence>
<protein>
    <submittedName>
        <fullName evidence="4">VanZ family protein</fullName>
    </submittedName>
</protein>
<dbReference type="InterPro" id="IPR006976">
    <property type="entry name" value="VanZ-like"/>
</dbReference>
<feature type="transmembrane region" description="Helical" evidence="2">
    <location>
        <begin position="91"/>
        <end position="109"/>
    </location>
</feature>
<reference evidence="4 5" key="1">
    <citation type="submission" date="2018-07" db="EMBL/GenBank/DDBJ databases">
        <title>Complete genome sequencing of Ornithinimicrobium sp. AMA3305.</title>
        <authorList>
            <person name="Bae J.-W."/>
        </authorList>
    </citation>
    <scope>NUCLEOTIDE SEQUENCE [LARGE SCALE GENOMIC DNA]</scope>
    <source>
        <strain evidence="4 5">AMA3305</strain>
    </source>
</reference>
<organism evidence="4 5">
    <name type="scientific">Ornithinimicrobium avium</name>
    <dbReference type="NCBI Taxonomy" id="2283195"/>
    <lineage>
        <taxon>Bacteria</taxon>
        <taxon>Bacillati</taxon>
        <taxon>Actinomycetota</taxon>
        <taxon>Actinomycetes</taxon>
        <taxon>Micrococcales</taxon>
        <taxon>Ornithinimicrobiaceae</taxon>
        <taxon>Ornithinimicrobium</taxon>
    </lineage>
</organism>
<dbReference type="Proteomes" id="UP000253790">
    <property type="component" value="Chromosome"/>
</dbReference>
<evidence type="ECO:0000313" key="5">
    <source>
        <dbReference type="Proteomes" id="UP000253790"/>
    </source>
</evidence>
<dbReference type="KEGG" id="orn:DV701_10020"/>
<feature type="domain" description="VanZ-like" evidence="3">
    <location>
        <begin position="89"/>
        <end position="162"/>
    </location>
</feature>
<dbReference type="Pfam" id="PF04892">
    <property type="entry name" value="VanZ"/>
    <property type="match status" value="1"/>
</dbReference>
<feature type="transmembrane region" description="Helical" evidence="2">
    <location>
        <begin position="145"/>
        <end position="163"/>
    </location>
</feature>
<evidence type="ECO:0000256" key="1">
    <source>
        <dbReference type="SAM" id="MobiDB-lite"/>
    </source>
</evidence>
<feature type="transmembrane region" description="Helical" evidence="2">
    <location>
        <begin position="39"/>
        <end position="60"/>
    </location>
</feature>
<keyword evidence="2" id="KW-0812">Transmembrane</keyword>
<keyword evidence="5" id="KW-1185">Reference proteome</keyword>
<keyword evidence="2" id="KW-0472">Membrane</keyword>